<proteinExistence type="predicted"/>
<accession>A0ABV1MRN5</accession>
<dbReference type="RefSeq" id="WP_349659796.1">
    <property type="nucleotide sequence ID" value="NZ_JBEGDG010000007.1"/>
</dbReference>
<dbReference type="Proteomes" id="UP001478862">
    <property type="component" value="Unassembled WGS sequence"/>
</dbReference>
<dbReference type="EMBL" id="JBEGDG010000007">
    <property type="protein sequence ID" value="MEQ6355167.1"/>
    <property type="molecule type" value="Genomic_DNA"/>
</dbReference>
<reference evidence="1 2" key="1">
    <citation type="submission" date="2024-06" db="EMBL/GenBank/DDBJ databases">
        <title>Lysinibacillus zambalefons sp. nov., a Novel Firmicute Isolated from the Poon Bato Zambales Hyperalkaline Spring.</title>
        <authorList>
            <person name="Aja J.A."/>
            <person name="Lazaro J.E.H."/>
            <person name="Llorin L.D."/>
            <person name="Lim K.R."/>
            <person name="Teodosio J."/>
            <person name="Dalisay D.S."/>
        </authorList>
    </citation>
    <scope>NUCLEOTIDE SEQUENCE [LARGE SCALE GENOMIC DNA]</scope>
    <source>
        <strain evidence="1 2">M3</strain>
    </source>
</reference>
<name>A0ABV1MRN5_9BACI</name>
<keyword evidence="2" id="KW-1185">Reference proteome</keyword>
<sequence>MSLNFLSKQYNILREQIDKIESEASYYESVLLEYKGIECYVDDLSLYFGKVKLRVNNVDLDRFDGNKKTVEIMLEEFDSKVKVIRED</sequence>
<evidence type="ECO:0000313" key="1">
    <source>
        <dbReference type="EMBL" id="MEQ6355167.1"/>
    </source>
</evidence>
<comment type="caution">
    <text evidence="1">The sequence shown here is derived from an EMBL/GenBank/DDBJ whole genome shotgun (WGS) entry which is preliminary data.</text>
</comment>
<protein>
    <submittedName>
        <fullName evidence="1">Uncharacterized protein</fullName>
    </submittedName>
</protein>
<organism evidence="1 2">
    <name type="scientific">Lysinibacillus zambalensis</name>
    <dbReference type="NCBI Taxonomy" id="3160866"/>
    <lineage>
        <taxon>Bacteria</taxon>
        <taxon>Bacillati</taxon>
        <taxon>Bacillota</taxon>
        <taxon>Bacilli</taxon>
        <taxon>Bacillales</taxon>
        <taxon>Bacillaceae</taxon>
        <taxon>Lysinibacillus</taxon>
    </lineage>
</organism>
<evidence type="ECO:0000313" key="2">
    <source>
        <dbReference type="Proteomes" id="UP001478862"/>
    </source>
</evidence>
<gene>
    <name evidence="1" type="ORF">ABNX05_11110</name>
</gene>